<protein>
    <submittedName>
        <fullName evidence="10">Sugar ABC transporter permease</fullName>
    </submittedName>
</protein>
<evidence type="ECO:0000256" key="3">
    <source>
        <dbReference type="ARBA" id="ARBA00022475"/>
    </source>
</evidence>
<dbReference type="SUPFAM" id="SSF161098">
    <property type="entry name" value="MetI-like"/>
    <property type="match status" value="1"/>
</dbReference>
<keyword evidence="3" id="KW-1003">Cell membrane</keyword>
<feature type="transmembrane region" description="Helical" evidence="7">
    <location>
        <begin position="227"/>
        <end position="252"/>
    </location>
</feature>
<dbReference type="Proteomes" id="UP001316384">
    <property type="component" value="Chromosome"/>
</dbReference>
<name>A0ABY5KQB5_9CELL</name>
<dbReference type="InterPro" id="IPR000515">
    <property type="entry name" value="MetI-like"/>
</dbReference>
<comment type="subcellular location">
    <subcellularLocation>
        <location evidence="1 7">Cell membrane</location>
        <topology evidence="1 7">Multi-pass membrane protein</topology>
    </subcellularLocation>
</comment>
<feature type="region of interest" description="Disordered" evidence="8">
    <location>
        <begin position="1"/>
        <end position="27"/>
    </location>
</feature>
<dbReference type="InterPro" id="IPR051393">
    <property type="entry name" value="ABC_transporter_permease"/>
</dbReference>
<feature type="transmembrane region" description="Helical" evidence="7">
    <location>
        <begin position="132"/>
        <end position="153"/>
    </location>
</feature>
<reference evidence="10 11" key="1">
    <citation type="submission" date="2022-07" db="EMBL/GenBank/DDBJ databases">
        <title>Novel species in genus cellulomonas.</title>
        <authorList>
            <person name="Ye L."/>
        </authorList>
    </citation>
    <scope>NUCLEOTIDE SEQUENCE [LARGE SCALE GENOMIC DNA]</scope>
    <source>
        <strain evidence="11">zg-B89</strain>
    </source>
</reference>
<sequence>MRSDSAVDAPRETTGGPTRTSAQRRRGGTLKHVASGYPWILPAMIVVAGLIYFSIGYTGFVSTQKWNGFILTPSEWIGAGNFQTLAGDPMFRRALANTVVFFVVTFTVQTTIGFVFAALMHSSVKLRGLYKVIVFVPTVLAPATMAPVFRTMFANNGEVNTFLSSIGLDGLTHTWLSDPGTALGVVMAATIWQWTGLTFILFYAAMSQIEPEMLEAARMDGAGNVRSLFSIVWPSCRGTTFALATLGLIGALKTFDWPYLISPSGLGGATQFLGTYIYQTMMQEKNFGYAATISVALLVLAVTCGVAMSIRNRREGKS</sequence>
<feature type="domain" description="ABC transmembrane type-1" evidence="9">
    <location>
        <begin position="95"/>
        <end position="308"/>
    </location>
</feature>
<evidence type="ECO:0000313" key="10">
    <source>
        <dbReference type="EMBL" id="UUI71377.1"/>
    </source>
</evidence>
<dbReference type="PANTHER" id="PTHR30193">
    <property type="entry name" value="ABC TRANSPORTER PERMEASE PROTEIN"/>
    <property type="match status" value="1"/>
</dbReference>
<proteinExistence type="inferred from homology"/>
<keyword evidence="6 7" id="KW-0472">Membrane</keyword>
<dbReference type="Pfam" id="PF00528">
    <property type="entry name" value="BPD_transp_1"/>
    <property type="match status" value="1"/>
</dbReference>
<dbReference type="InterPro" id="IPR035906">
    <property type="entry name" value="MetI-like_sf"/>
</dbReference>
<dbReference type="PROSITE" id="PS50928">
    <property type="entry name" value="ABC_TM1"/>
    <property type="match status" value="1"/>
</dbReference>
<evidence type="ECO:0000313" key="11">
    <source>
        <dbReference type="Proteomes" id="UP001316384"/>
    </source>
</evidence>
<dbReference type="CDD" id="cd06261">
    <property type="entry name" value="TM_PBP2"/>
    <property type="match status" value="1"/>
</dbReference>
<dbReference type="Gene3D" id="1.10.3720.10">
    <property type="entry name" value="MetI-like"/>
    <property type="match status" value="1"/>
</dbReference>
<dbReference type="RefSeq" id="WP_227575336.1">
    <property type="nucleotide sequence ID" value="NZ_CP101987.1"/>
</dbReference>
<dbReference type="PANTHER" id="PTHR30193:SF37">
    <property type="entry name" value="INNER MEMBRANE ABC TRANSPORTER PERMEASE PROTEIN YCJO"/>
    <property type="match status" value="1"/>
</dbReference>
<feature type="transmembrane region" description="Helical" evidence="7">
    <location>
        <begin position="34"/>
        <end position="55"/>
    </location>
</feature>
<feature type="transmembrane region" description="Helical" evidence="7">
    <location>
        <begin position="99"/>
        <end position="120"/>
    </location>
</feature>
<evidence type="ECO:0000256" key="4">
    <source>
        <dbReference type="ARBA" id="ARBA00022692"/>
    </source>
</evidence>
<keyword evidence="2 7" id="KW-0813">Transport</keyword>
<evidence type="ECO:0000256" key="7">
    <source>
        <dbReference type="RuleBase" id="RU363032"/>
    </source>
</evidence>
<keyword evidence="4 7" id="KW-0812">Transmembrane</keyword>
<comment type="similarity">
    <text evidence="7">Belongs to the binding-protein-dependent transport system permease family.</text>
</comment>
<accession>A0ABY5KQB5</accession>
<feature type="transmembrane region" description="Helical" evidence="7">
    <location>
        <begin position="182"/>
        <end position="206"/>
    </location>
</feature>
<feature type="transmembrane region" description="Helical" evidence="7">
    <location>
        <begin position="287"/>
        <end position="310"/>
    </location>
</feature>
<dbReference type="EMBL" id="CP101987">
    <property type="protein sequence ID" value="UUI71377.1"/>
    <property type="molecule type" value="Genomic_DNA"/>
</dbReference>
<keyword evidence="5 7" id="KW-1133">Transmembrane helix</keyword>
<evidence type="ECO:0000259" key="9">
    <source>
        <dbReference type="PROSITE" id="PS50928"/>
    </source>
</evidence>
<organism evidence="10 11">
    <name type="scientific">Cellulomonas xiejunii</name>
    <dbReference type="NCBI Taxonomy" id="2968083"/>
    <lineage>
        <taxon>Bacteria</taxon>
        <taxon>Bacillati</taxon>
        <taxon>Actinomycetota</taxon>
        <taxon>Actinomycetes</taxon>
        <taxon>Micrococcales</taxon>
        <taxon>Cellulomonadaceae</taxon>
        <taxon>Cellulomonas</taxon>
    </lineage>
</organism>
<evidence type="ECO:0000256" key="5">
    <source>
        <dbReference type="ARBA" id="ARBA00022989"/>
    </source>
</evidence>
<feature type="compositionally biased region" description="Basic and acidic residues" evidence="8">
    <location>
        <begin position="1"/>
        <end position="11"/>
    </location>
</feature>
<gene>
    <name evidence="10" type="ORF">NP048_16525</name>
</gene>
<keyword evidence="11" id="KW-1185">Reference proteome</keyword>
<evidence type="ECO:0000256" key="2">
    <source>
        <dbReference type="ARBA" id="ARBA00022448"/>
    </source>
</evidence>
<evidence type="ECO:0000256" key="1">
    <source>
        <dbReference type="ARBA" id="ARBA00004651"/>
    </source>
</evidence>
<evidence type="ECO:0000256" key="8">
    <source>
        <dbReference type="SAM" id="MobiDB-lite"/>
    </source>
</evidence>
<evidence type="ECO:0000256" key="6">
    <source>
        <dbReference type="ARBA" id="ARBA00023136"/>
    </source>
</evidence>